<protein>
    <submittedName>
        <fullName evidence="1">Uncharacterized protein</fullName>
    </submittedName>
</protein>
<gene>
    <name evidence="1" type="ORF">EV182_002440</name>
</gene>
<keyword evidence="2" id="KW-1185">Reference proteome</keyword>
<proteinExistence type="predicted"/>
<reference evidence="1" key="1">
    <citation type="submission" date="2022-06" db="EMBL/GenBank/DDBJ databases">
        <title>Phylogenomic reconstructions and comparative analyses of Kickxellomycotina fungi.</title>
        <authorList>
            <person name="Reynolds N.K."/>
            <person name="Stajich J.E."/>
            <person name="Barry K."/>
            <person name="Grigoriev I.V."/>
            <person name="Crous P."/>
            <person name="Smith M.E."/>
        </authorList>
    </citation>
    <scope>NUCLEOTIDE SEQUENCE</scope>
    <source>
        <strain evidence="1">RSA 2271</strain>
    </source>
</reference>
<organism evidence="1 2">
    <name type="scientific">Spiromyces aspiralis</name>
    <dbReference type="NCBI Taxonomy" id="68401"/>
    <lineage>
        <taxon>Eukaryota</taxon>
        <taxon>Fungi</taxon>
        <taxon>Fungi incertae sedis</taxon>
        <taxon>Zoopagomycota</taxon>
        <taxon>Kickxellomycotina</taxon>
        <taxon>Kickxellomycetes</taxon>
        <taxon>Kickxellales</taxon>
        <taxon>Kickxellaceae</taxon>
        <taxon>Spiromyces</taxon>
    </lineage>
</organism>
<accession>A0ACC1HUB4</accession>
<dbReference type="Proteomes" id="UP001145114">
    <property type="component" value="Unassembled WGS sequence"/>
</dbReference>
<name>A0ACC1HUB4_9FUNG</name>
<sequence length="399" mass="42701">IQAKAVASANPAINFKRAAQPYYNYHWGSVSTHSTSKAALPTRNRSHFLPYYPCEHQRQRQQPDGDPAAYCNCYIATYARISSYVAQRAPKSTGIATNGGEVADGDQGDGIGGDATANDMGGEGKDQQQPHHRDVSPQASTTTSNVAPLTRGYGYHNLQQLSNPQPLRLAGMAASVGSKRGDSLISNNRGPNAGQQTVLATPKDGSAHSGIFIIAEEEEEEEEGGDGISSASNNCLYEGEDDDDDDYYSSDFISDDDNDNDNDTAATYEDGALGSLNSLSLNDGAQPAYANPYTSPSGSSLLSSSSRQSDCGDWHAEYQLNTRRDSRPASDGHIRANRTQPAIQPQPTRNLVKANLSVCFSTLPKSSAANGLPPSQHATAAHQKAKMYLPISKVLLEQR</sequence>
<feature type="non-terminal residue" evidence="1">
    <location>
        <position position="1"/>
    </location>
</feature>
<evidence type="ECO:0000313" key="2">
    <source>
        <dbReference type="Proteomes" id="UP001145114"/>
    </source>
</evidence>
<comment type="caution">
    <text evidence="1">The sequence shown here is derived from an EMBL/GenBank/DDBJ whole genome shotgun (WGS) entry which is preliminary data.</text>
</comment>
<evidence type="ECO:0000313" key="1">
    <source>
        <dbReference type="EMBL" id="KAJ1679246.1"/>
    </source>
</evidence>
<dbReference type="EMBL" id="JAMZIH010000503">
    <property type="protein sequence ID" value="KAJ1679246.1"/>
    <property type="molecule type" value="Genomic_DNA"/>
</dbReference>